<dbReference type="InterPro" id="IPR018257">
    <property type="entry name" value="Ribosomal_bL19_CS"/>
</dbReference>
<accession>A0A0D2K592</accession>
<dbReference type="InterPro" id="IPR008991">
    <property type="entry name" value="Translation_prot_SH3-like_sf"/>
</dbReference>
<evidence type="ECO:0000256" key="1">
    <source>
        <dbReference type="ARBA" id="ARBA00005781"/>
    </source>
</evidence>
<dbReference type="PROSITE" id="PS01015">
    <property type="entry name" value="RIBOSOMAL_L19"/>
    <property type="match status" value="1"/>
</dbReference>
<keyword evidence="3" id="KW-0687">Ribonucleoprotein</keyword>
<protein>
    <submittedName>
        <fullName evidence="4">50S ribosomal protein L19</fullName>
    </submittedName>
</protein>
<dbReference type="HAMAP" id="MF_00402">
    <property type="entry name" value="Ribosomal_bL19"/>
    <property type="match status" value="1"/>
</dbReference>
<dbReference type="STRING" id="145388.A0A0D2K592"/>
<dbReference type="RefSeq" id="XP_013904597.1">
    <property type="nucleotide sequence ID" value="XM_014049143.1"/>
</dbReference>
<dbReference type="OrthoDB" id="432645at2759"/>
<dbReference type="GO" id="GO:1990904">
    <property type="term" value="C:ribonucleoprotein complex"/>
    <property type="evidence" value="ECO:0007669"/>
    <property type="project" value="UniProtKB-KW"/>
</dbReference>
<dbReference type="NCBIfam" id="TIGR01024">
    <property type="entry name" value="rplS_bact"/>
    <property type="match status" value="1"/>
</dbReference>
<evidence type="ECO:0000313" key="5">
    <source>
        <dbReference type="Proteomes" id="UP000054498"/>
    </source>
</evidence>
<evidence type="ECO:0000256" key="2">
    <source>
        <dbReference type="ARBA" id="ARBA00022980"/>
    </source>
</evidence>
<dbReference type="Proteomes" id="UP000054498">
    <property type="component" value="Unassembled WGS sequence"/>
</dbReference>
<dbReference type="Pfam" id="PF01245">
    <property type="entry name" value="Ribosomal_L19"/>
    <property type="match status" value="1"/>
</dbReference>
<dbReference type="GO" id="GO:0006412">
    <property type="term" value="P:translation"/>
    <property type="evidence" value="ECO:0007669"/>
    <property type="project" value="InterPro"/>
</dbReference>
<name>A0A0D2K592_9CHLO</name>
<dbReference type="GeneID" id="25735263"/>
<keyword evidence="2 4" id="KW-0689">Ribosomal protein</keyword>
<dbReference type="EMBL" id="KK100488">
    <property type="protein sequence ID" value="KIZ05578.1"/>
    <property type="molecule type" value="Genomic_DNA"/>
</dbReference>
<keyword evidence="5" id="KW-1185">Reference proteome</keyword>
<evidence type="ECO:0000256" key="3">
    <source>
        <dbReference type="ARBA" id="ARBA00023274"/>
    </source>
</evidence>
<dbReference type="PANTHER" id="PTHR15680:SF9">
    <property type="entry name" value="LARGE RIBOSOMAL SUBUNIT PROTEIN BL19M"/>
    <property type="match status" value="1"/>
</dbReference>
<comment type="similarity">
    <text evidence="1">Belongs to the bacterial ribosomal protein bL19 family.</text>
</comment>
<reference evidence="4 5" key="1">
    <citation type="journal article" date="2013" name="BMC Genomics">
        <title>Reconstruction of the lipid metabolism for the microalga Monoraphidium neglectum from its genome sequence reveals characteristics suitable for biofuel production.</title>
        <authorList>
            <person name="Bogen C."/>
            <person name="Al-Dilaimi A."/>
            <person name="Albersmeier A."/>
            <person name="Wichmann J."/>
            <person name="Grundmann M."/>
            <person name="Rupp O."/>
            <person name="Lauersen K.J."/>
            <person name="Blifernez-Klassen O."/>
            <person name="Kalinowski J."/>
            <person name="Goesmann A."/>
            <person name="Mussgnug J.H."/>
            <person name="Kruse O."/>
        </authorList>
    </citation>
    <scope>NUCLEOTIDE SEQUENCE [LARGE SCALE GENOMIC DNA]</scope>
    <source>
        <strain evidence="4 5">SAG 48.87</strain>
    </source>
</reference>
<dbReference type="GO" id="GO:0005840">
    <property type="term" value="C:ribosome"/>
    <property type="evidence" value="ECO:0007669"/>
    <property type="project" value="UniProtKB-KW"/>
</dbReference>
<dbReference type="GO" id="GO:0003735">
    <property type="term" value="F:structural constituent of ribosome"/>
    <property type="evidence" value="ECO:0007669"/>
    <property type="project" value="InterPro"/>
</dbReference>
<dbReference type="InterPro" id="IPR001857">
    <property type="entry name" value="Ribosomal_bL19"/>
</dbReference>
<dbReference type="InterPro" id="IPR038657">
    <property type="entry name" value="Ribosomal_bL19_sf"/>
</dbReference>
<dbReference type="Gene3D" id="2.30.30.790">
    <property type="match status" value="1"/>
</dbReference>
<evidence type="ECO:0000313" key="4">
    <source>
        <dbReference type="EMBL" id="KIZ05578.1"/>
    </source>
</evidence>
<dbReference type="PANTHER" id="PTHR15680">
    <property type="entry name" value="RIBOSOMAL PROTEIN L19"/>
    <property type="match status" value="1"/>
</dbReference>
<dbReference type="SUPFAM" id="SSF50104">
    <property type="entry name" value="Translation proteins SH3-like domain"/>
    <property type="match status" value="1"/>
</dbReference>
<organism evidence="4 5">
    <name type="scientific">Monoraphidium neglectum</name>
    <dbReference type="NCBI Taxonomy" id="145388"/>
    <lineage>
        <taxon>Eukaryota</taxon>
        <taxon>Viridiplantae</taxon>
        <taxon>Chlorophyta</taxon>
        <taxon>core chlorophytes</taxon>
        <taxon>Chlorophyceae</taxon>
        <taxon>CS clade</taxon>
        <taxon>Sphaeropleales</taxon>
        <taxon>Selenastraceae</taxon>
        <taxon>Monoraphidium</taxon>
    </lineage>
</organism>
<gene>
    <name evidence="4" type="ORF">MNEG_2385</name>
</gene>
<proteinExistence type="inferred from homology"/>
<sequence length="161" mass="17462">MLSQNTLMQQRPFVASTGLRAPPRFPVAHSVRGLAPLVDELKAAQARTGLPDVQIGDSVRIGLLVQEAKSSRVQRVDGTVIAMAGSGSTKTFVVRRIFQGVGVELSIMLHSPVLSSVEIVRRGKVRRAKLYYLRELTGKSARLKEIFVTKGDKAAKAARIG</sequence>
<dbReference type="PRINTS" id="PR00061">
    <property type="entry name" value="RIBOSOMALL19"/>
</dbReference>
<dbReference type="AlphaFoldDB" id="A0A0D2K592"/>
<dbReference type="KEGG" id="mng:MNEG_2385"/>